<dbReference type="Proteomes" id="UP001227126">
    <property type="component" value="Unassembled WGS sequence"/>
</dbReference>
<evidence type="ECO:0000313" key="2">
    <source>
        <dbReference type="Proteomes" id="UP001227126"/>
    </source>
</evidence>
<name>A0ABT7FEZ6_9RHOB</name>
<proteinExistence type="predicted"/>
<comment type="caution">
    <text evidence="1">The sequence shown here is derived from an EMBL/GenBank/DDBJ whole genome shotgun (WGS) entry which is preliminary data.</text>
</comment>
<dbReference type="EMBL" id="JASNJE010000012">
    <property type="protein sequence ID" value="MDK3073702.1"/>
    <property type="molecule type" value="Genomic_DNA"/>
</dbReference>
<sequence>MIQGGLTQAPGTFVCTIGHGLRRPESVLAHGSGNLFVSHGGCGVMRIPPDRGTPF</sequence>
<keyword evidence="2" id="KW-1185">Reference proteome</keyword>
<gene>
    <name evidence="1" type="ORF">QO034_11315</name>
</gene>
<protein>
    <submittedName>
        <fullName evidence="1">Uncharacterized protein</fullName>
    </submittedName>
</protein>
<organism evidence="1 2">
    <name type="scientific">Sedimentitalea xiamensis</name>
    <dbReference type="NCBI Taxonomy" id="3050037"/>
    <lineage>
        <taxon>Bacteria</taxon>
        <taxon>Pseudomonadati</taxon>
        <taxon>Pseudomonadota</taxon>
        <taxon>Alphaproteobacteria</taxon>
        <taxon>Rhodobacterales</taxon>
        <taxon>Paracoccaceae</taxon>
        <taxon>Sedimentitalea</taxon>
    </lineage>
</organism>
<accession>A0ABT7FEZ6</accession>
<evidence type="ECO:0000313" key="1">
    <source>
        <dbReference type="EMBL" id="MDK3073702.1"/>
    </source>
</evidence>
<reference evidence="1 2" key="1">
    <citation type="submission" date="2023-05" db="EMBL/GenBank/DDBJ databases">
        <title>Sedimentitalea sp. nov. JM2-8.</title>
        <authorList>
            <person name="Huang J."/>
        </authorList>
    </citation>
    <scope>NUCLEOTIDE SEQUENCE [LARGE SCALE GENOMIC DNA]</scope>
    <source>
        <strain evidence="1 2">JM2-8</strain>
    </source>
</reference>
<dbReference type="RefSeq" id="WP_284485642.1">
    <property type="nucleotide sequence ID" value="NZ_JASNJE010000012.1"/>
</dbReference>